<comment type="caution">
    <text evidence="2">The sequence shown here is derived from an EMBL/GenBank/DDBJ whole genome shotgun (WGS) entry which is preliminary data.</text>
</comment>
<gene>
    <name evidence="2" type="ORF">DRF59_08305</name>
</gene>
<protein>
    <recommendedName>
        <fullName evidence="4">Signal peptide-containing protein</fullName>
    </recommendedName>
</protein>
<dbReference type="AlphaFoldDB" id="A0A3D9CPT2"/>
<proteinExistence type="predicted"/>
<evidence type="ECO:0000256" key="1">
    <source>
        <dbReference type="SAM" id="Phobius"/>
    </source>
</evidence>
<keyword evidence="3" id="KW-1185">Reference proteome</keyword>
<dbReference type="RefSeq" id="WP_115958628.1">
    <property type="nucleotide sequence ID" value="NZ_CBCRVL010000003.1"/>
</dbReference>
<keyword evidence="1" id="KW-0472">Membrane</keyword>
<feature type="transmembrane region" description="Helical" evidence="1">
    <location>
        <begin position="60"/>
        <end position="85"/>
    </location>
</feature>
<reference evidence="2 3" key="1">
    <citation type="journal article" date="2007" name="Int. J. Syst. Evol. Microbiol.">
        <title>Chryseobacterium flavum sp. nov., isolated from polluted soil.</title>
        <authorList>
            <person name="Zhou Y."/>
            <person name="Dong J."/>
            <person name="Wang X."/>
            <person name="Huang X."/>
            <person name="Zhang K.Y."/>
            <person name="Zhang Y.Q."/>
            <person name="Guo Y.F."/>
            <person name="Lai R."/>
            <person name="Li W.J."/>
        </authorList>
    </citation>
    <scope>NUCLEOTIDE SEQUENCE [LARGE SCALE GENOMIC DNA]</scope>
    <source>
        <strain evidence="2 3">KCTC 12877</strain>
    </source>
</reference>
<sequence length="172" mass="19482">MKQLLIFILIIIISSLSAGIYGIIHDQITFTISPEYFTCLKFPQFGMEHLKLPVRIKVGIIGFLATWWMGLFLGIAYALISLFLNPETIFKITLRSILINLLITVVSGFSGYLYSILFLSPQHINWYIPNNIKDIQHYIQVGSIHNFGYIGGIAGLVAGITYQIRKSNVHFD</sequence>
<evidence type="ECO:0000313" key="2">
    <source>
        <dbReference type="EMBL" id="REC67628.1"/>
    </source>
</evidence>
<feature type="transmembrane region" description="Helical" evidence="1">
    <location>
        <begin position="138"/>
        <end position="162"/>
    </location>
</feature>
<dbReference type="EMBL" id="QNUE01000005">
    <property type="protein sequence ID" value="REC67628.1"/>
    <property type="molecule type" value="Genomic_DNA"/>
</dbReference>
<organism evidence="2 3">
    <name type="scientific">Chryseobacterium flavum</name>
    <dbReference type="NCBI Taxonomy" id="415851"/>
    <lineage>
        <taxon>Bacteria</taxon>
        <taxon>Pseudomonadati</taxon>
        <taxon>Bacteroidota</taxon>
        <taxon>Flavobacteriia</taxon>
        <taxon>Flavobacteriales</taxon>
        <taxon>Weeksellaceae</taxon>
        <taxon>Chryseobacterium group</taxon>
        <taxon>Chryseobacterium</taxon>
    </lineage>
</organism>
<dbReference type="Proteomes" id="UP000256769">
    <property type="component" value="Unassembled WGS sequence"/>
</dbReference>
<accession>A0A3D9CPT2</accession>
<name>A0A3D9CPT2_9FLAO</name>
<dbReference type="OrthoDB" id="678065at2"/>
<keyword evidence="1" id="KW-1133">Transmembrane helix</keyword>
<feature type="transmembrane region" description="Helical" evidence="1">
    <location>
        <begin position="97"/>
        <end position="118"/>
    </location>
</feature>
<evidence type="ECO:0008006" key="4">
    <source>
        <dbReference type="Google" id="ProtNLM"/>
    </source>
</evidence>
<keyword evidence="1" id="KW-0812">Transmembrane</keyword>
<evidence type="ECO:0000313" key="3">
    <source>
        <dbReference type="Proteomes" id="UP000256769"/>
    </source>
</evidence>